<dbReference type="STRING" id="59895.A0A103XZD6"/>
<protein>
    <recommendedName>
        <fullName evidence="1">DUF7870 domain-containing protein</fullName>
    </recommendedName>
</protein>
<dbReference type="Proteomes" id="UP000243975">
    <property type="component" value="Unassembled WGS sequence"/>
</dbReference>
<keyword evidence="3" id="KW-1185">Reference proteome</keyword>
<dbReference type="PANTHER" id="PTHR33597">
    <property type="entry name" value="OS02G0760400 PROTEIN"/>
    <property type="match status" value="1"/>
</dbReference>
<feature type="domain" description="DUF7870" evidence="1">
    <location>
        <begin position="237"/>
        <end position="412"/>
    </location>
</feature>
<dbReference type="OrthoDB" id="1919622at2759"/>
<proteinExistence type="predicted"/>
<gene>
    <name evidence="2" type="ORF">Ccrd_022063</name>
</gene>
<evidence type="ECO:0000259" key="1">
    <source>
        <dbReference type="Pfam" id="PF25276"/>
    </source>
</evidence>
<dbReference type="Pfam" id="PF25276">
    <property type="entry name" value="DUF7870"/>
    <property type="match status" value="1"/>
</dbReference>
<evidence type="ECO:0000313" key="2">
    <source>
        <dbReference type="EMBL" id="KVH99696.1"/>
    </source>
</evidence>
<sequence>MAAYVHRHLRSKFHDLVHLIKLLRVYGLRFRVRAFLMALFVVSSPWIGSTIRGEYNFVVFNQGDDHRVEFINDNSIELEVFLMLFQNLTNEGVLGMHDKGLIVNNDDEDEKLVDYYPSIDFISYVDLEHKHASHDYDFVFTHESVESVDKFLKLDGIMVVQKKGAIKDSESLQKPSNYETLFVKQLELPTTTEMITIIAMKKTRTVGDHDKNKNEVGSNTNIPHRRLMFEQKKAEAIKNIENVVLEPPRTISGKSSIYFKKTRYLPDLMDDSFLEEYPRRVFIDVNGDSTVWFTKNYPTKNKNFEIFKLETTIPETGTKEDVEDDVEGAFVETEITDWLRENVKKDEYVVMRGEAEVVEELIKSKAIGLVDELFLECKYQGIKCQKCRRPYWKCLALYGLLKDAGVAVHQWWG</sequence>
<accession>A0A103XZD6</accession>
<dbReference type="AlphaFoldDB" id="A0A103XZD6"/>
<comment type="caution">
    <text evidence="2">The sequence shown here is derived from an EMBL/GenBank/DDBJ whole genome shotgun (WGS) entry which is preliminary data.</text>
</comment>
<reference evidence="2 3" key="1">
    <citation type="journal article" date="2016" name="Sci. Rep.">
        <title>The genome sequence of the outbreeding globe artichoke constructed de novo incorporating a phase-aware low-pass sequencing strategy of F1 progeny.</title>
        <authorList>
            <person name="Scaglione D."/>
            <person name="Reyes-Chin-Wo S."/>
            <person name="Acquadro A."/>
            <person name="Froenicke L."/>
            <person name="Portis E."/>
            <person name="Beitel C."/>
            <person name="Tirone M."/>
            <person name="Mauro R."/>
            <person name="Lo Monaco A."/>
            <person name="Mauromicale G."/>
            <person name="Faccioli P."/>
            <person name="Cattivelli L."/>
            <person name="Rieseberg L."/>
            <person name="Michelmore R."/>
            <person name="Lanteri S."/>
        </authorList>
    </citation>
    <scope>NUCLEOTIDE SEQUENCE [LARGE SCALE GENOMIC DNA]</scope>
    <source>
        <strain evidence="2">2C</strain>
    </source>
</reference>
<organism evidence="2 3">
    <name type="scientific">Cynara cardunculus var. scolymus</name>
    <name type="common">Globe artichoke</name>
    <name type="synonym">Cynara scolymus</name>
    <dbReference type="NCBI Taxonomy" id="59895"/>
    <lineage>
        <taxon>Eukaryota</taxon>
        <taxon>Viridiplantae</taxon>
        <taxon>Streptophyta</taxon>
        <taxon>Embryophyta</taxon>
        <taxon>Tracheophyta</taxon>
        <taxon>Spermatophyta</taxon>
        <taxon>Magnoliopsida</taxon>
        <taxon>eudicotyledons</taxon>
        <taxon>Gunneridae</taxon>
        <taxon>Pentapetalae</taxon>
        <taxon>asterids</taxon>
        <taxon>campanulids</taxon>
        <taxon>Asterales</taxon>
        <taxon>Asteraceae</taxon>
        <taxon>Carduoideae</taxon>
        <taxon>Cardueae</taxon>
        <taxon>Carduinae</taxon>
        <taxon>Cynara</taxon>
    </lineage>
</organism>
<dbReference type="PANTHER" id="PTHR33597:SF12">
    <property type="match status" value="1"/>
</dbReference>
<dbReference type="Gramene" id="KVH99696">
    <property type="protein sequence ID" value="KVH99696"/>
    <property type="gene ID" value="Ccrd_022063"/>
</dbReference>
<evidence type="ECO:0000313" key="3">
    <source>
        <dbReference type="Proteomes" id="UP000243975"/>
    </source>
</evidence>
<dbReference type="OMA" id="GDHTMAN"/>
<dbReference type="EMBL" id="LEKV01003419">
    <property type="protein sequence ID" value="KVH99696.1"/>
    <property type="molecule type" value="Genomic_DNA"/>
</dbReference>
<dbReference type="InterPro" id="IPR057192">
    <property type="entry name" value="DUF7870"/>
</dbReference>
<name>A0A103XZD6_CYNCS</name>